<evidence type="ECO:0000313" key="1">
    <source>
        <dbReference type="EMBL" id="RVD85991.1"/>
    </source>
</evidence>
<name>A0A437A484_ARTFL</name>
<evidence type="ECO:0000313" key="2">
    <source>
        <dbReference type="Proteomes" id="UP000283090"/>
    </source>
</evidence>
<keyword evidence="2" id="KW-1185">Reference proteome</keyword>
<dbReference type="VEuPathDB" id="FungiDB:DFL_004287"/>
<proteinExistence type="predicted"/>
<dbReference type="OrthoDB" id="5299585at2759"/>
<dbReference type="Proteomes" id="UP000283090">
    <property type="component" value="Unassembled WGS sequence"/>
</dbReference>
<sequence>MGVLTSVTLQNVVPYLPPNEAWASMSCKKVASYLTAGLCVAPTLHVSAVPDLELPREDYDALIDDNYDTLTSLGQRFSQFAKLIMHVDNFQPEVVDPLQPTVAKLSDPNANSSAFQTGGLNEDTGQFDLPAVDVYREIDDLISKILPRPVFLPYDIWTTHDGPMVTRTFEQALKPLGTELTYGADNPTIPENLI</sequence>
<accession>A0A437A484</accession>
<dbReference type="AlphaFoldDB" id="A0A437A484"/>
<dbReference type="GeneID" id="93586598"/>
<organism evidence="1 2">
    <name type="scientific">Arthrobotrys flagrans</name>
    <name type="common">Nematode-trapping fungus</name>
    <name type="synonym">Trichothecium flagrans</name>
    <dbReference type="NCBI Taxonomy" id="97331"/>
    <lineage>
        <taxon>Eukaryota</taxon>
        <taxon>Fungi</taxon>
        <taxon>Dikarya</taxon>
        <taxon>Ascomycota</taxon>
        <taxon>Pezizomycotina</taxon>
        <taxon>Orbiliomycetes</taxon>
        <taxon>Orbiliales</taxon>
        <taxon>Orbiliaceae</taxon>
        <taxon>Arthrobotrys</taxon>
    </lineage>
</organism>
<dbReference type="EMBL" id="SAEB01000006">
    <property type="protein sequence ID" value="RVD85991.1"/>
    <property type="molecule type" value="Genomic_DNA"/>
</dbReference>
<comment type="caution">
    <text evidence="1">The sequence shown here is derived from an EMBL/GenBank/DDBJ whole genome shotgun (WGS) entry which is preliminary data.</text>
</comment>
<reference evidence="1 2" key="1">
    <citation type="submission" date="2019-01" db="EMBL/GenBank/DDBJ databases">
        <title>Intercellular communication is required for trap formation in the nematode-trapping fungus Duddingtonia flagrans.</title>
        <authorList>
            <person name="Youssar L."/>
            <person name="Wernet V."/>
            <person name="Hensel N."/>
            <person name="Hildebrandt H.-G."/>
            <person name="Fischer R."/>
        </authorList>
    </citation>
    <scope>NUCLEOTIDE SEQUENCE [LARGE SCALE GENOMIC DNA]</scope>
    <source>
        <strain evidence="1 2">CBS H-5679</strain>
    </source>
</reference>
<protein>
    <submittedName>
        <fullName evidence="1">Uncharacterized protein</fullName>
    </submittedName>
</protein>
<gene>
    <name evidence="1" type="ORF">DFL_004287</name>
</gene>
<dbReference type="RefSeq" id="XP_067491535.1">
    <property type="nucleotide sequence ID" value="XM_067633357.1"/>
</dbReference>